<dbReference type="AlphaFoldDB" id="A0AAW0NH77"/>
<name>A0AAW0NH77_9GOBI</name>
<gene>
    <name evidence="6" type="ORF">WMY93_019476</name>
</gene>
<dbReference type="GO" id="GO:0042171">
    <property type="term" value="F:lysophosphatidic acid acyltransferase activity"/>
    <property type="evidence" value="ECO:0007669"/>
    <property type="project" value="TreeGrafter"/>
</dbReference>
<dbReference type="GO" id="GO:0055088">
    <property type="term" value="P:lipid homeostasis"/>
    <property type="evidence" value="ECO:0007669"/>
    <property type="project" value="TreeGrafter"/>
</dbReference>
<proteinExistence type="predicted"/>
<comment type="caution">
    <text evidence="6">The sequence shown here is derived from an EMBL/GenBank/DDBJ whole genome shotgun (WGS) entry which is preliminary data.</text>
</comment>
<dbReference type="EMBL" id="JBBPFD010000014">
    <property type="protein sequence ID" value="KAK7898623.1"/>
    <property type="molecule type" value="Genomic_DNA"/>
</dbReference>
<dbReference type="GO" id="GO:0005811">
    <property type="term" value="C:lipid droplet"/>
    <property type="evidence" value="ECO:0007669"/>
    <property type="project" value="TreeGrafter"/>
</dbReference>
<protein>
    <submittedName>
        <fullName evidence="6">Uncharacterized protein</fullName>
    </submittedName>
</protein>
<keyword evidence="3" id="KW-0808">Transferase</keyword>
<dbReference type="GO" id="GO:0010891">
    <property type="term" value="P:negative regulation of triglyceride storage"/>
    <property type="evidence" value="ECO:0007669"/>
    <property type="project" value="TreeGrafter"/>
</dbReference>
<dbReference type="GO" id="GO:0052689">
    <property type="term" value="F:carboxylic ester hydrolase activity"/>
    <property type="evidence" value="ECO:0007669"/>
    <property type="project" value="TreeGrafter"/>
</dbReference>
<evidence type="ECO:0000256" key="4">
    <source>
        <dbReference type="ARBA" id="ARBA00023098"/>
    </source>
</evidence>
<dbReference type="InterPro" id="IPR029058">
    <property type="entry name" value="AB_hydrolase_fold"/>
</dbReference>
<evidence type="ECO:0000256" key="2">
    <source>
        <dbReference type="ARBA" id="ARBA00022490"/>
    </source>
</evidence>
<dbReference type="GO" id="GO:0006654">
    <property type="term" value="P:phosphatidic acid biosynthetic process"/>
    <property type="evidence" value="ECO:0007669"/>
    <property type="project" value="TreeGrafter"/>
</dbReference>
<sequence>MLVQTIRSDFKQKYSSAFDDNTVSDYIYHLNALDPSGETAFKNMTVLYGWAQRPMLERIGQVQADIPISFIYGSRSSIDSDSGNAVKKNRPDVEIKVIRGAGHYVFADQPDDFNQAVLQILTRTEEKDRLAACQVSYQKIQQELWYMCAQPAGVRNVYRPLPSHNTSRFILLSALLSPTQSHGYI</sequence>
<dbReference type="PANTHER" id="PTHR42886">
    <property type="entry name" value="RE40534P-RELATED"/>
    <property type="match status" value="1"/>
</dbReference>
<evidence type="ECO:0000256" key="5">
    <source>
        <dbReference type="ARBA" id="ARBA00023315"/>
    </source>
</evidence>
<comment type="subcellular location">
    <subcellularLocation>
        <location evidence="1">Cytoplasm</location>
    </subcellularLocation>
</comment>
<evidence type="ECO:0000313" key="6">
    <source>
        <dbReference type="EMBL" id="KAK7898623.1"/>
    </source>
</evidence>
<organism evidence="6 7">
    <name type="scientific">Mugilogobius chulae</name>
    <name type="common">yellowstripe goby</name>
    <dbReference type="NCBI Taxonomy" id="88201"/>
    <lineage>
        <taxon>Eukaryota</taxon>
        <taxon>Metazoa</taxon>
        <taxon>Chordata</taxon>
        <taxon>Craniata</taxon>
        <taxon>Vertebrata</taxon>
        <taxon>Euteleostomi</taxon>
        <taxon>Actinopterygii</taxon>
        <taxon>Neopterygii</taxon>
        <taxon>Teleostei</taxon>
        <taxon>Neoteleostei</taxon>
        <taxon>Acanthomorphata</taxon>
        <taxon>Gobiaria</taxon>
        <taxon>Gobiiformes</taxon>
        <taxon>Gobioidei</taxon>
        <taxon>Gobiidae</taxon>
        <taxon>Gobionellinae</taxon>
        <taxon>Mugilogobius</taxon>
    </lineage>
</organism>
<keyword evidence="2" id="KW-0963">Cytoplasm</keyword>
<dbReference type="Gene3D" id="3.40.50.1820">
    <property type="entry name" value="alpha/beta hydrolase"/>
    <property type="match status" value="1"/>
</dbReference>
<accession>A0AAW0NH77</accession>
<keyword evidence="4" id="KW-0443">Lipid metabolism</keyword>
<reference evidence="7" key="1">
    <citation type="submission" date="2024-04" db="EMBL/GenBank/DDBJ databases">
        <title>Salinicola lusitanus LLJ914,a marine bacterium isolated from the Okinawa Trough.</title>
        <authorList>
            <person name="Li J."/>
        </authorList>
    </citation>
    <scope>NUCLEOTIDE SEQUENCE [LARGE SCALE GENOMIC DNA]</scope>
</reference>
<evidence type="ECO:0000256" key="3">
    <source>
        <dbReference type="ARBA" id="ARBA00022679"/>
    </source>
</evidence>
<dbReference type="GO" id="GO:0010898">
    <property type="term" value="P:positive regulation of triglyceride catabolic process"/>
    <property type="evidence" value="ECO:0007669"/>
    <property type="project" value="TreeGrafter"/>
</dbReference>
<keyword evidence="7" id="KW-1185">Reference proteome</keyword>
<dbReference type="PANTHER" id="PTHR42886:SF34">
    <property type="entry name" value="1-ACYLGLYCEROL-3-PHOSPHATE O-ACYLTRANSFERASE ABHD5"/>
    <property type="match status" value="1"/>
</dbReference>
<dbReference type="GO" id="GO:0005739">
    <property type="term" value="C:mitochondrion"/>
    <property type="evidence" value="ECO:0007669"/>
    <property type="project" value="TreeGrafter"/>
</dbReference>
<keyword evidence="5" id="KW-0012">Acyltransferase</keyword>
<evidence type="ECO:0000256" key="1">
    <source>
        <dbReference type="ARBA" id="ARBA00004496"/>
    </source>
</evidence>
<evidence type="ECO:0000313" key="7">
    <source>
        <dbReference type="Proteomes" id="UP001460270"/>
    </source>
</evidence>
<dbReference type="Proteomes" id="UP001460270">
    <property type="component" value="Unassembled WGS sequence"/>
</dbReference>
<dbReference type="SUPFAM" id="SSF53474">
    <property type="entry name" value="alpha/beta-Hydrolases"/>
    <property type="match status" value="1"/>
</dbReference>